<dbReference type="EMBL" id="CP004372">
    <property type="protein sequence ID" value="AHM04504.1"/>
    <property type="molecule type" value="Genomic_DNA"/>
</dbReference>
<keyword evidence="1" id="KW-0004">4Fe-4S</keyword>
<evidence type="ECO:0000256" key="4">
    <source>
        <dbReference type="ARBA" id="ARBA00023014"/>
    </source>
</evidence>
<dbReference type="InterPro" id="IPR045854">
    <property type="entry name" value="NO2/SO3_Rdtase_4Fe4S_sf"/>
</dbReference>
<keyword evidence="3" id="KW-0408">Iron</keyword>
<dbReference type="GO" id="GO:0020037">
    <property type="term" value="F:heme binding"/>
    <property type="evidence" value="ECO:0007669"/>
    <property type="project" value="InterPro"/>
</dbReference>
<evidence type="ECO:0000256" key="3">
    <source>
        <dbReference type="ARBA" id="ARBA00023004"/>
    </source>
</evidence>
<protein>
    <submittedName>
        <fullName evidence="5">Cobalamin biosynthesis protein CobG</fullName>
    </submittedName>
</protein>
<dbReference type="PROSITE" id="PS00365">
    <property type="entry name" value="NIR_SIR"/>
    <property type="match status" value="1"/>
</dbReference>
<dbReference type="KEGG" id="red:roselon_02159"/>
<gene>
    <name evidence="5" type="ORF">roselon_02159</name>
</gene>
<accession>W8RTG2</accession>
<keyword evidence="4" id="KW-0411">Iron-sulfur</keyword>
<proteinExistence type="predicted"/>
<reference evidence="5 6" key="1">
    <citation type="submission" date="2013-03" db="EMBL/GenBank/DDBJ databases">
        <authorList>
            <person name="Fiebig A."/>
            <person name="Goeker M."/>
            <person name="Klenk H.-P.P."/>
        </authorList>
    </citation>
    <scope>NUCLEOTIDE SEQUENCE [LARGE SCALE GENOMIC DNA]</scope>
    <source>
        <strain evidence="6">DSM 19469</strain>
    </source>
</reference>
<dbReference type="PATRIC" id="fig|1294273.3.peg.2129"/>
<dbReference type="AlphaFoldDB" id="W8RTG2"/>
<evidence type="ECO:0000313" key="6">
    <source>
        <dbReference type="Proteomes" id="UP000019593"/>
    </source>
</evidence>
<dbReference type="GO" id="GO:0016491">
    <property type="term" value="F:oxidoreductase activity"/>
    <property type="evidence" value="ECO:0007669"/>
    <property type="project" value="InterPro"/>
</dbReference>
<dbReference type="SUPFAM" id="SSF56014">
    <property type="entry name" value="Nitrite and sulphite reductase 4Fe-4S domain-like"/>
    <property type="match status" value="1"/>
</dbReference>
<dbReference type="eggNOG" id="COG0155">
    <property type="taxonomic scope" value="Bacteria"/>
</dbReference>
<organism evidence="5 6">
    <name type="scientific">Roseicyclus elongatus DSM 19469</name>
    <dbReference type="NCBI Taxonomy" id="1294273"/>
    <lineage>
        <taxon>Bacteria</taxon>
        <taxon>Pseudomonadati</taxon>
        <taxon>Pseudomonadota</taxon>
        <taxon>Alphaproteobacteria</taxon>
        <taxon>Rhodobacterales</taxon>
        <taxon>Roseobacteraceae</taxon>
        <taxon>Roseicyclus</taxon>
    </lineage>
</organism>
<dbReference type="InterPro" id="IPR006066">
    <property type="entry name" value="NO2/SO3_Rdtase_FeS/sirohaem_BS"/>
</dbReference>
<keyword evidence="2" id="KW-0479">Metal-binding</keyword>
<dbReference type="Gene3D" id="3.30.413.10">
    <property type="entry name" value="Sulfite Reductase Hemoprotein, domain 1"/>
    <property type="match status" value="1"/>
</dbReference>
<evidence type="ECO:0000313" key="5">
    <source>
        <dbReference type="EMBL" id="AHM04504.1"/>
    </source>
</evidence>
<name>W8RTG2_9RHOB</name>
<dbReference type="STRING" id="1294273.roselon_02159"/>
<evidence type="ECO:0000256" key="1">
    <source>
        <dbReference type="ARBA" id="ARBA00022485"/>
    </source>
</evidence>
<dbReference type="HOGENOM" id="CLU_1892271_0_0_5"/>
<keyword evidence="6" id="KW-1185">Reference proteome</keyword>
<dbReference type="GO" id="GO:0046872">
    <property type="term" value="F:metal ion binding"/>
    <property type="evidence" value="ECO:0007669"/>
    <property type="project" value="UniProtKB-KW"/>
</dbReference>
<dbReference type="Proteomes" id="UP000019593">
    <property type="component" value="Chromosome"/>
</dbReference>
<evidence type="ECO:0000256" key="2">
    <source>
        <dbReference type="ARBA" id="ARBA00022723"/>
    </source>
</evidence>
<dbReference type="RefSeq" id="WP_051508396.1">
    <property type="nucleotide sequence ID" value="NZ_CP004372.1"/>
</dbReference>
<sequence>MVFLPGDIDATAVVAHKTLVTDPADPRLRIGTCTGAPGCPQASVETRAMAQALAPHLPAGRRLHVSGCAKGCARPAATDLTLVGRAGCFDLVTNGAPWDDPVRRGIAPWQVADFIGG</sequence>
<dbReference type="GO" id="GO:0051539">
    <property type="term" value="F:4 iron, 4 sulfur cluster binding"/>
    <property type="evidence" value="ECO:0007669"/>
    <property type="project" value="UniProtKB-KW"/>
</dbReference>